<dbReference type="PANTHER" id="PTHR35088">
    <property type="entry name" value="COILED-COIL DOMAIN-CONTAINING PROTEIN 178"/>
    <property type="match status" value="1"/>
</dbReference>
<feature type="compositionally biased region" description="Polar residues" evidence="2">
    <location>
        <begin position="14"/>
        <end position="26"/>
    </location>
</feature>
<sequence>MPDVKPLRFPSREGQPSQQDQGELQLDSSGRRRTCALLNSPLPCVNSAIYHIQEMKMIVENWFQQFYIIFNFVSFFILFFYHYGKNQSQIDQEKECSKTLRLQSTDSDTSTELIVEGISISARESCPLSPLLKKINDVLVEVVYLIERLEADRQYAEEALHKEKRRKRFLKNKIDTISLWKQHEHALVVQKEHEACIKDITELKWQLKMEREKIDQIQDRVLHTEFLNQHLREDITFAKKQMPIVNENLGFQRSIIKEINTEQEEADEVYLRTQSNLIMIQKELEKMEQEANNERVSLDSVLLAQKNQLAVRLNDLNQLMMLEKALCVEIKDAEKTITLTEQKCTAMRQCIPKMVELEKTEKDQISQLKFQIDNELQKNSILKNKLIALQEDLERTKREGEAEVSCTKQQLQTKQDAFAALRKENMEYEQNVEDYKTKISESKKAVKQMLEERKQMLQKIIDNDKQWEKAKEEVTQVVAQHSVTQAKLEEQEQLTFVEEQKARKEIENLRKDLMGQMTTLELLKGQCASIEEQLVKQQNVSALTNEKLQKEFEESSSATKVLETKIEKIKKLTANLEMIQREHRKTLLNLEREKKLKQDFLKAAQNLHTATIKRFDNTLGKISDLTKKTSEYQDASDTMEKIAASMPKAIAELESVFDVVDFKNKSAALIMSTLQSDINNCQQQTQRSMQTHTAHFMARKKEMEDTKMQRKELCAIKITSHGSTKIVLGDNNRLAEEYENHKKVLMEAKQKAVSALSKKNHNYKSFHYYKQLSLLQKRMHKALVKYFKQRSVYSQAELDRCQALSQETNQKIKTAQDGLSEEIQLITAFLQSLTDDSTTTDDARVNKQASSDATV</sequence>
<keyword evidence="3" id="KW-0472">Membrane</keyword>
<dbReference type="InterPro" id="IPR038826">
    <property type="entry name" value="CCDC178"/>
</dbReference>
<keyword evidence="3" id="KW-0812">Transmembrane</keyword>
<evidence type="ECO:0008006" key="6">
    <source>
        <dbReference type="Google" id="ProtNLM"/>
    </source>
</evidence>
<evidence type="ECO:0000313" key="4">
    <source>
        <dbReference type="EMBL" id="KAK2822496.1"/>
    </source>
</evidence>
<feature type="transmembrane region" description="Helical" evidence="3">
    <location>
        <begin position="66"/>
        <end position="84"/>
    </location>
</feature>
<feature type="coiled-coil region" evidence="1">
    <location>
        <begin position="487"/>
        <end position="589"/>
    </location>
</feature>
<evidence type="ECO:0000313" key="5">
    <source>
        <dbReference type="Proteomes" id="UP001187415"/>
    </source>
</evidence>
<proteinExistence type="predicted"/>
<feature type="coiled-coil region" evidence="1">
    <location>
        <begin position="372"/>
        <end position="459"/>
    </location>
</feature>
<dbReference type="PANTHER" id="PTHR35088:SF1">
    <property type="entry name" value="COILED-COIL DOMAIN-CONTAINING PROTEIN 178"/>
    <property type="match status" value="1"/>
</dbReference>
<organism evidence="4 5">
    <name type="scientific">Channa striata</name>
    <name type="common">Snakehead murrel</name>
    <name type="synonym">Ophicephalus striatus</name>
    <dbReference type="NCBI Taxonomy" id="64152"/>
    <lineage>
        <taxon>Eukaryota</taxon>
        <taxon>Metazoa</taxon>
        <taxon>Chordata</taxon>
        <taxon>Craniata</taxon>
        <taxon>Vertebrata</taxon>
        <taxon>Euteleostomi</taxon>
        <taxon>Actinopterygii</taxon>
        <taxon>Neopterygii</taxon>
        <taxon>Teleostei</taxon>
        <taxon>Neoteleostei</taxon>
        <taxon>Acanthomorphata</taxon>
        <taxon>Anabantaria</taxon>
        <taxon>Anabantiformes</taxon>
        <taxon>Channoidei</taxon>
        <taxon>Channidae</taxon>
        <taxon>Channa</taxon>
    </lineage>
</organism>
<dbReference type="AlphaFoldDB" id="A0AA88J5D0"/>
<name>A0AA88J5D0_CHASR</name>
<comment type="caution">
    <text evidence="4">The sequence shown here is derived from an EMBL/GenBank/DDBJ whole genome shotgun (WGS) entry which is preliminary data.</text>
</comment>
<gene>
    <name evidence="4" type="ORF">Q5P01_022561</name>
</gene>
<evidence type="ECO:0000256" key="1">
    <source>
        <dbReference type="SAM" id="Coils"/>
    </source>
</evidence>
<dbReference type="EMBL" id="JAUPFM010000018">
    <property type="protein sequence ID" value="KAK2822496.1"/>
    <property type="molecule type" value="Genomic_DNA"/>
</dbReference>
<evidence type="ECO:0000256" key="2">
    <source>
        <dbReference type="SAM" id="MobiDB-lite"/>
    </source>
</evidence>
<feature type="region of interest" description="Disordered" evidence="2">
    <location>
        <begin position="1"/>
        <end position="26"/>
    </location>
</feature>
<dbReference type="Proteomes" id="UP001187415">
    <property type="component" value="Unassembled WGS sequence"/>
</dbReference>
<keyword evidence="1" id="KW-0175">Coiled coil</keyword>
<protein>
    <recommendedName>
        <fullName evidence="6">Coiled-coil domain-containing protein 178</fullName>
    </recommendedName>
</protein>
<keyword evidence="3" id="KW-1133">Transmembrane helix</keyword>
<evidence type="ECO:0000256" key="3">
    <source>
        <dbReference type="SAM" id="Phobius"/>
    </source>
</evidence>
<accession>A0AA88J5D0</accession>
<feature type="coiled-coil region" evidence="1">
    <location>
        <begin position="146"/>
        <end position="173"/>
    </location>
</feature>
<keyword evidence="5" id="KW-1185">Reference proteome</keyword>
<feature type="coiled-coil region" evidence="1">
    <location>
        <begin position="270"/>
        <end position="297"/>
    </location>
</feature>
<reference evidence="4" key="1">
    <citation type="submission" date="2023-07" db="EMBL/GenBank/DDBJ databases">
        <title>Chromosome-level Genome Assembly of Striped Snakehead (Channa striata).</title>
        <authorList>
            <person name="Liu H."/>
        </authorList>
    </citation>
    <scope>NUCLEOTIDE SEQUENCE</scope>
    <source>
        <strain evidence="4">Gz</strain>
        <tissue evidence="4">Muscle</tissue>
    </source>
</reference>